<organism evidence="3 4">
    <name type="scientific">Virgisporangium ochraceum</name>
    <dbReference type="NCBI Taxonomy" id="65505"/>
    <lineage>
        <taxon>Bacteria</taxon>
        <taxon>Bacillati</taxon>
        <taxon>Actinomycetota</taxon>
        <taxon>Actinomycetes</taxon>
        <taxon>Micromonosporales</taxon>
        <taxon>Micromonosporaceae</taxon>
        <taxon>Virgisporangium</taxon>
    </lineage>
</organism>
<keyword evidence="2" id="KW-0472">Membrane</keyword>
<evidence type="ECO:0000313" key="4">
    <source>
        <dbReference type="Proteomes" id="UP000635606"/>
    </source>
</evidence>
<keyword evidence="2" id="KW-0812">Transmembrane</keyword>
<name>A0A8J3ZXY1_9ACTN</name>
<keyword evidence="2" id="KW-1133">Transmembrane helix</keyword>
<reference evidence="3" key="1">
    <citation type="submission" date="2021-01" db="EMBL/GenBank/DDBJ databases">
        <title>Whole genome shotgun sequence of Virgisporangium ochraceum NBRC 16418.</title>
        <authorList>
            <person name="Komaki H."/>
            <person name="Tamura T."/>
        </authorList>
    </citation>
    <scope>NUCLEOTIDE SEQUENCE</scope>
    <source>
        <strain evidence="3">NBRC 16418</strain>
    </source>
</reference>
<evidence type="ECO:0000256" key="1">
    <source>
        <dbReference type="SAM" id="MobiDB-lite"/>
    </source>
</evidence>
<keyword evidence="4" id="KW-1185">Reference proteome</keyword>
<dbReference type="AlphaFoldDB" id="A0A8J3ZXY1"/>
<feature type="compositionally biased region" description="Basic and acidic residues" evidence="1">
    <location>
        <begin position="1"/>
        <end position="14"/>
    </location>
</feature>
<comment type="caution">
    <text evidence="3">The sequence shown here is derived from an EMBL/GenBank/DDBJ whole genome shotgun (WGS) entry which is preliminary data.</text>
</comment>
<sequence length="403" mass="42591">MSDDSTMREVRTLMRESPVPSTSLDPQTLLDRGKRSRRRWRRASVVTAALTVVTLVVTGVGAATWLDHRRDQAAGLSTKPRVVHRTATLSGETGCWATPLRRVADATAGFHAADPNAEQVVGTGGVERISWWNRGEPTVFTVAGATPEVTATDVNGSGTVVGHDDAASPLNWTYSDGTVRTLPTPAGFDRAEVTHVNGRGDALGLLERSDGTTALVVWPSGAPDRHRVIAEPGARPLGIRDDGTVVSVRGRSDSDPGAGTVVLHRSNGKRLSVAVPRQLRAGGSMIGVTLEGDHLYGTSAGMQVTFSDGQTPLAAFVNPVRWNLRTGVVEIFDNLVGVPVGSRTGWFVVAGDVDTRVLVAPDRRAREITLGDTPDAGVHAVGPDGTTLIGSTETDLVTWRCPG</sequence>
<dbReference type="Proteomes" id="UP000635606">
    <property type="component" value="Unassembled WGS sequence"/>
</dbReference>
<feature type="transmembrane region" description="Helical" evidence="2">
    <location>
        <begin position="43"/>
        <end position="66"/>
    </location>
</feature>
<feature type="region of interest" description="Disordered" evidence="1">
    <location>
        <begin position="1"/>
        <end position="36"/>
    </location>
</feature>
<accession>A0A8J3ZXY1</accession>
<protein>
    <submittedName>
        <fullName evidence="3">Uncharacterized protein</fullName>
    </submittedName>
</protein>
<dbReference type="EMBL" id="BOPH01000083">
    <property type="protein sequence ID" value="GIJ70942.1"/>
    <property type="molecule type" value="Genomic_DNA"/>
</dbReference>
<proteinExistence type="predicted"/>
<gene>
    <name evidence="3" type="ORF">Voc01_058590</name>
</gene>
<dbReference type="RefSeq" id="WP_203930831.1">
    <property type="nucleotide sequence ID" value="NZ_BOPH01000083.1"/>
</dbReference>
<evidence type="ECO:0000313" key="3">
    <source>
        <dbReference type="EMBL" id="GIJ70942.1"/>
    </source>
</evidence>
<evidence type="ECO:0000256" key="2">
    <source>
        <dbReference type="SAM" id="Phobius"/>
    </source>
</evidence>